<reference evidence="2 3" key="1">
    <citation type="submission" date="2024-04" db="EMBL/GenBank/DDBJ databases">
        <authorList>
            <person name="Waldvogel A.-M."/>
            <person name="Schoenle A."/>
        </authorList>
    </citation>
    <scope>NUCLEOTIDE SEQUENCE [LARGE SCALE GENOMIC DNA]</scope>
</reference>
<accession>A0AAV2LWK3</accession>
<feature type="compositionally biased region" description="Low complexity" evidence="1">
    <location>
        <begin position="42"/>
        <end position="55"/>
    </location>
</feature>
<dbReference type="Proteomes" id="UP001497482">
    <property type="component" value="Chromosome 5"/>
</dbReference>
<evidence type="ECO:0000313" key="3">
    <source>
        <dbReference type="Proteomes" id="UP001497482"/>
    </source>
</evidence>
<feature type="region of interest" description="Disordered" evidence="1">
    <location>
        <begin position="35"/>
        <end position="101"/>
    </location>
</feature>
<sequence>MVHHAAGVKQSRLVMALERWKCLIGASRDGAVWRRQEKEVVDVSVSEKVTTLSPATTPPPPPPNPPTPQSPPNSNTLLPDEPPLAPLRTAPARGLGLLLLP</sequence>
<keyword evidence="3" id="KW-1185">Reference proteome</keyword>
<name>A0AAV2LWK3_KNICA</name>
<evidence type="ECO:0000313" key="2">
    <source>
        <dbReference type="EMBL" id="CAL1605452.1"/>
    </source>
</evidence>
<dbReference type="AlphaFoldDB" id="A0AAV2LWK3"/>
<proteinExistence type="predicted"/>
<organism evidence="2 3">
    <name type="scientific">Knipowitschia caucasica</name>
    <name type="common">Caucasian dwarf goby</name>
    <name type="synonym">Pomatoschistus caucasicus</name>
    <dbReference type="NCBI Taxonomy" id="637954"/>
    <lineage>
        <taxon>Eukaryota</taxon>
        <taxon>Metazoa</taxon>
        <taxon>Chordata</taxon>
        <taxon>Craniata</taxon>
        <taxon>Vertebrata</taxon>
        <taxon>Euteleostomi</taxon>
        <taxon>Actinopterygii</taxon>
        <taxon>Neopterygii</taxon>
        <taxon>Teleostei</taxon>
        <taxon>Neoteleostei</taxon>
        <taxon>Acanthomorphata</taxon>
        <taxon>Gobiaria</taxon>
        <taxon>Gobiiformes</taxon>
        <taxon>Gobioidei</taxon>
        <taxon>Gobiidae</taxon>
        <taxon>Gobiinae</taxon>
        <taxon>Knipowitschia</taxon>
    </lineage>
</organism>
<evidence type="ECO:0000256" key="1">
    <source>
        <dbReference type="SAM" id="MobiDB-lite"/>
    </source>
</evidence>
<dbReference type="EMBL" id="OZ035827">
    <property type="protein sequence ID" value="CAL1605452.1"/>
    <property type="molecule type" value="Genomic_DNA"/>
</dbReference>
<gene>
    <name evidence="2" type="ORF">KC01_LOCUS32839</name>
</gene>
<protein>
    <submittedName>
        <fullName evidence="2">Uncharacterized protein</fullName>
    </submittedName>
</protein>
<feature type="compositionally biased region" description="Pro residues" evidence="1">
    <location>
        <begin position="56"/>
        <end position="71"/>
    </location>
</feature>
<feature type="compositionally biased region" description="Low complexity" evidence="1">
    <location>
        <begin position="86"/>
        <end position="101"/>
    </location>
</feature>